<dbReference type="RefSeq" id="WP_172149515.1">
    <property type="nucleotide sequence ID" value="NZ_BAABID010000008.1"/>
</dbReference>
<dbReference type="EMBL" id="BAABID010000008">
    <property type="protein sequence ID" value="GAA4726768.1"/>
    <property type="molecule type" value="Genomic_DNA"/>
</dbReference>
<proteinExistence type="predicted"/>
<evidence type="ECO:0000313" key="2">
    <source>
        <dbReference type="EMBL" id="GAA4726768.1"/>
    </source>
</evidence>
<dbReference type="Proteomes" id="UP001500956">
    <property type="component" value="Unassembled WGS sequence"/>
</dbReference>
<name>A0ABP8YCW6_9MICO</name>
<accession>A0ABP8YCW6</accession>
<feature type="region of interest" description="Disordered" evidence="1">
    <location>
        <begin position="1"/>
        <end position="21"/>
    </location>
</feature>
<protein>
    <recommendedName>
        <fullName evidence="4">Siderophore-interacting protein C-terminal domain-containing protein</fullName>
    </recommendedName>
</protein>
<organism evidence="2 3">
    <name type="scientific">Isoptericola chiayiensis</name>
    <dbReference type="NCBI Taxonomy" id="579446"/>
    <lineage>
        <taxon>Bacteria</taxon>
        <taxon>Bacillati</taxon>
        <taxon>Actinomycetota</taxon>
        <taxon>Actinomycetes</taxon>
        <taxon>Micrococcales</taxon>
        <taxon>Promicromonosporaceae</taxon>
        <taxon>Isoptericola</taxon>
    </lineage>
</organism>
<sequence length="153" mass="16388">MHPDTGPLRTPDQHAHPDSGACGHHVLVAGLADDTATVRSLLEALPACTVGQVLLEAEPDRAPDVAGWDVPGRVAVHVLRRDTTPVARRRRGRRLATALDAWVTEWLDPEGCACAGPFTLWVGGAGNAEVEVLCRRLERGLDPASAHLHRPGR</sequence>
<evidence type="ECO:0008006" key="4">
    <source>
        <dbReference type="Google" id="ProtNLM"/>
    </source>
</evidence>
<gene>
    <name evidence="2" type="ORF">GCM10023216_16850</name>
</gene>
<keyword evidence="3" id="KW-1185">Reference proteome</keyword>
<evidence type="ECO:0000256" key="1">
    <source>
        <dbReference type="SAM" id="MobiDB-lite"/>
    </source>
</evidence>
<reference evidence="3" key="1">
    <citation type="journal article" date="2019" name="Int. J. Syst. Evol. Microbiol.">
        <title>The Global Catalogue of Microorganisms (GCM) 10K type strain sequencing project: providing services to taxonomists for standard genome sequencing and annotation.</title>
        <authorList>
            <consortium name="The Broad Institute Genomics Platform"/>
            <consortium name="The Broad Institute Genome Sequencing Center for Infectious Disease"/>
            <person name="Wu L."/>
            <person name="Ma J."/>
        </authorList>
    </citation>
    <scope>NUCLEOTIDE SEQUENCE [LARGE SCALE GENOMIC DNA]</scope>
    <source>
        <strain evidence="3">JCM 18063</strain>
    </source>
</reference>
<evidence type="ECO:0000313" key="3">
    <source>
        <dbReference type="Proteomes" id="UP001500956"/>
    </source>
</evidence>
<dbReference type="Gene3D" id="3.40.50.80">
    <property type="entry name" value="Nucleotide-binding domain of ferredoxin-NADP reductase (FNR) module"/>
    <property type="match status" value="1"/>
</dbReference>
<dbReference type="InterPro" id="IPR039261">
    <property type="entry name" value="FNR_nucleotide-bd"/>
</dbReference>
<comment type="caution">
    <text evidence="2">The sequence shown here is derived from an EMBL/GenBank/DDBJ whole genome shotgun (WGS) entry which is preliminary data.</text>
</comment>